<comment type="caution">
    <text evidence="3">The sequence shown here is derived from an EMBL/GenBank/DDBJ whole genome shotgun (WGS) entry which is preliminary data.</text>
</comment>
<feature type="transmembrane region" description="Helical" evidence="1">
    <location>
        <begin position="118"/>
        <end position="139"/>
    </location>
</feature>
<keyword evidence="3" id="KW-0482">Metalloprotease</keyword>
<dbReference type="PROSITE" id="PS51257">
    <property type="entry name" value="PROKAR_LIPOPROTEIN"/>
    <property type="match status" value="1"/>
</dbReference>
<keyword evidence="1" id="KW-0472">Membrane</keyword>
<dbReference type="EMBL" id="JAENRR010000006">
    <property type="protein sequence ID" value="MBK3516435.1"/>
    <property type="molecule type" value="Genomic_DNA"/>
</dbReference>
<evidence type="ECO:0000313" key="4">
    <source>
        <dbReference type="Proteomes" id="UP000605676"/>
    </source>
</evidence>
<keyword evidence="3" id="KW-0645">Protease</keyword>
<feature type="transmembrane region" description="Helical" evidence="1">
    <location>
        <begin position="173"/>
        <end position="189"/>
    </location>
</feature>
<dbReference type="InterPro" id="IPR052710">
    <property type="entry name" value="CAAX_protease"/>
</dbReference>
<feature type="transmembrane region" description="Helical" evidence="1">
    <location>
        <begin position="42"/>
        <end position="59"/>
    </location>
</feature>
<gene>
    <name evidence="3" type="ORF">JIV24_03715</name>
</gene>
<name>A0ABS1HG19_9BACT</name>
<sequence>MTKSYPSLAQSWGLTGIVIGCMLVFTPLNMVLLPIIGKEYAMMVYYIVMMAAAFVMGHFIRKNETNLRGYNCKIESPQLLPFIILAAIGLLIGIVSPVGNLIPMPDMFKELFKELAEMNGFGAFVTMVIAAPLFEEIIFRGIILDGMLKKYSARKAIFWSAFLFAFVHLNPWQFVTGMVIGGFIGWVYYHTRSLSISIIIHAAVNACGFSLRFIVDEEAMLDQSLVESYGGRTNMILITGSAILIAAVCLFYLHRHFKSKAQLLEEHV</sequence>
<evidence type="ECO:0000256" key="1">
    <source>
        <dbReference type="SAM" id="Phobius"/>
    </source>
</evidence>
<dbReference type="Proteomes" id="UP000605676">
    <property type="component" value="Unassembled WGS sequence"/>
</dbReference>
<dbReference type="Pfam" id="PF02517">
    <property type="entry name" value="Rce1-like"/>
    <property type="match status" value="1"/>
</dbReference>
<keyword evidence="1" id="KW-1133">Transmembrane helix</keyword>
<protein>
    <submittedName>
        <fullName evidence="3">CPBP family intramembrane metalloprotease</fullName>
    </submittedName>
</protein>
<feature type="transmembrane region" description="Helical" evidence="1">
    <location>
        <begin position="235"/>
        <end position="253"/>
    </location>
</feature>
<keyword evidence="3" id="KW-0378">Hydrolase</keyword>
<feature type="transmembrane region" description="Helical" evidence="1">
    <location>
        <begin position="79"/>
        <end position="98"/>
    </location>
</feature>
<evidence type="ECO:0000259" key="2">
    <source>
        <dbReference type="Pfam" id="PF02517"/>
    </source>
</evidence>
<feature type="domain" description="CAAX prenyl protease 2/Lysostaphin resistance protein A-like" evidence="2">
    <location>
        <begin position="123"/>
        <end position="206"/>
    </location>
</feature>
<feature type="transmembrane region" description="Helical" evidence="1">
    <location>
        <begin position="12"/>
        <end position="36"/>
    </location>
</feature>
<dbReference type="InterPro" id="IPR003675">
    <property type="entry name" value="Rce1/LyrA-like_dom"/>
</dbReference>
<evidence type="ECO:0000313" key="3">
    <source>
        <dbReference type="EMBL" id="MBK3516435.1"/>
    </source>
</evidence>
<proteinExistence type="predicted"/>
<keyword evidence="4" id="KW-1185">Reference proteome</keyword>
<dbReference type="PANTHER" id="PTHR36435:SF1">
    <property type="entry name" value="CAAX AMINO TERMINAL PROTEASE FAMILY PROTEIN"/>
    <property type="match status" value="1"/>
</dbReference>
<dbReference type="GO" id="GO:0008237">
    <property type="term" value="F:metallopeptidase activity"/>
    <property type="evidence" value="ECO:0007669"/>
    <property type="project" value="UniProtKB-KW"/>
</dbReference>
<dbReference type="PANTHER" id="PTHR36435">
    <property type="entry name" value="SLR1288 PROTEIN"/>
    <property type="match status" value="1"/>
</dbReference>
<feature type="transmembrane region" description="Helical" evidence="1">
    <location>
        <begin position="196"/>
        <end position="215"/>
    </location>
</feature>
<reference evidence="3 4" key="1">
    <citation type="submission" date="2021-01" db="EMBL/GenBank/DDBJ databases">
        <title>Carboxyliciviraga sp.nov., isolated from coastal sediments.</title>
        <authorList>
            <person name="Lu D."/>
            <person name="Zhang T."/>
        </authorList>
    </citation>
    <scope>NUCLEOTIDE SEQUENCE [LARGE SCALE GENOMIC DNA]</scope>
    <source>
        <strain evidence="3 4">N1Y132</strain>
    </source>
</reference>
<keyword evidence="1" id="KW-0812">Transmembrane</keyword>
<accession>A0ABS1HG19</accession>
<organism evidence="3 4">
    <name type="scientific">Carboxylicivirga marina</name>
    <dbReference type="NCBI Taxonomy" id="2800988"/>
    <lineage>
        <taxon>Bacteria</taxon>
        <taxon>Pseudomonadati</taxon>
        <taxon>Bacteroidota</taxon>
        <taxon>Bacteroidia</taxon>
        <taxon>Marinilabiliales</taxon>
        <taxon>Marinilabiliaceae</taxon>
        <taxon>Carboxylicivirga</taxon>
    </lineage>
</organism>